<comment type="subcellular location">
    <subcellularLocation>
        <location evidence="4">Cytoplasm</location>
    </subcellularLocation>
</comment>
<evidence type="ECO:0000256" key="3">
    <source>
        <dbReference type="ARBA" id="ARBA00023315"/>
    </source>
</evidence>
<dbReference type="EMBL" id="BAABLX010000080">
    <property type="protein sequence ID" value="GAA4961973.1"/>
    <property type="molecule type" value="Genomic_DNA"/>
</dbReference>
<evidence type="ECO:0000259" key="6">
    <source>
        <dbReference type="Pfam" id="PF04377"/>
    </source>
</evidence>
<comment type="caution">
    <text evidence="7">The sequence shown here is derived from an EMBL/GenBank/DDBJ whole genome shotgun (WGS) entry which is preliminary data.</text>
</comment>
<comment type="function">
    <text evidence="4">Functions in the N-end rule pathway of protein degradation where it conjugates Leu from its aminoacyl-tRNA to the N-termini of proteins containing an N-terminal aspartate or glutamate.</text>
</comment>
<dbReference type="GO" id="GO:0008914">
    <property type="term" value="F:leucyl-tRNA--protein transferase activity"/>
    <property type="evidence" value="ECO:0007669"/>
    <property type="project" value="UniProtKB-UniRule"/>
</dbReference>
<accession>A0AAV3UBJ0</accession>
<dbReference type="Proteomes" id="UP001409585">
    <property type="component" value="Unassembled WGS sequence"/>
</dbReference>
<keyword evidence="1 4" id="KW-0963">Cytoplasm</keyword>
<dbReference type="InterPro" id="IPR016181">
    <property type="entry name" value="Acyl_CoA_acyltransferase"/>
</dbReference>
<dbReference type="GO" id="GO:0071596">
    <property type="term" value="P:ubiquitin-dependent protein catabolic process via the N-end rule pathway"/>
    <property type="evidence" value="ECO:0007669"/>
    <property type="project" value="InterPro"/>
</dbReference>
<dbReference type="InterPro" id="IPR030700">
    <property type="entry name" value="N-end_Aminoacyl_Trfase"/>
</dbReference>
<dbReference type="NCBIfam" id="NF002345">
    <property type="entry name" value="PRK01305.2-2"/>
    <property type="match status" value="1"/>
</dbReference>
<evidence type="ECO:0000256" key="1">
    <source>
        <dbReference type="ARBA" id="ARBA00022490"/>
    </source>
</evidence>
<reference evidence="8" key="1">
    <citation type="journal article" date="2019" name="Int. J. Syst. Evol. Microbiol.">
        <title>The Global Catalogue of Microorganisms (GCM) 10K type strain sequencing project: providing services to taxonomists for standard genome sequencing and annotation.</title>
        <authorList>
            <consortium name="The Broad Institute Genomics Platform"/>
            <consortium name="The Broad Institute Genome Sequencing Center for Infectious Disease"/>
            <person name="Wu L."/>
            <person name="Ma J."/>
        </authorList>
    </citation>
    <scope>NUCLEOTIDE SEQUENCE [LARGE SCALE GENOMIC DNA]</scope>
    <source>
        <strain evidence="8">JCM 19134</strain>
    </source>
</reference>
<dbReference type="AlphaFoldDB" id="A0AAV3UBJ0"/>
<evidence type="ECO:0000313" key="8">
    <source>
        <dbReference type="Proteomes" id="UP001409585"/>
    </source>
</evidence>
<dbReference type="Pfam" id="PF04376">
    <property type="entry name" value="ATE_N"/>
    <property type="match status" value="1"/>
</dbReference>
<evidence type="ECO:0000256" key="4">
    <source>
        <dbReference type="HAMAP-Rule" id="MF_00689"/>
    </source>
</evidence>
<dbReference type="NCBIfam" id="NF002341">
    <property type="entry name" value="PRK01305.1-1"/>
    <property type="match status" value="1"/>
</dbReference>
<dbReference type="RefSeq" id="WP_345428294.1">
    <property type="nucleotide sequence ID" value="NZ_AP031496.1"/>
</dbReference>
<evidence type="ECO:0000259" key="5">
    <source>
        <dbReference type="Pfam" id="PF04376"/>
    </source>
</evidence>
<feature type="domain" description="N-end aminoacyl transferase N-terminal" evidence="5">
    <location>
        <begin position="15"/>
        <end position="85"/>
    </location>
</feature>
<keyword evidence="3 4" id="KW-0012">Acyltransferase</keyword>
<proteinExistence type="inferred from homology"/>
<dbReference type="NCBIfam" id="NF002346">
    <property type="entry name" value="PRK01305.2-3"/>
    <property type="match status" value="1"/>
</dbReference>
<feature type="domain" description="N-end rule aminoacyl transferase C-terminal" evidence="6">
    <location>
        <begin position="105"/>
        <end position="226"/>
    </location>
</feature>
<comment type="catalytic activity">
    <reaction evidence="4">
        <text>N-terminal L-glutamyl-[protein] + L-leucyl-tRNA(Leu) = N-terminal L-leucyl-L-glutamyl-[protein] + tRNA(Leu) + H(+)</text>
        <dbReference type="Rhea" id="RHEA:50412"/>
        <dbReference type="Rhea" id="RHEA-COMP:9613"/>
        <dbReference type="Rhea" id="RHEA-COMP:9622"/>
        <dbReference type="Rhea" id="RHEA-COMP:12664"/>
        <dbReference type="Rhea" id="RHEA-COMP:12668"/>
        <dbReference type="ChEBI" id="CHEBI:15378"/>
        <dbReference type="ChEBI" id="CHEBI:64721"/>
        <dbReference type="ChEBI" id="CHEBI:78442"/>
        <dbReference type="ChEBI" id="CHEBI:78494"/>
        <dbReference type="ChEBI" id="CHEBI:133041"/>
        <dbReference type="EC" id="2.3.2.29"/>
    </reaction>
</comment>
<gene>
    <name evidence="4" type="primary">bpt</name>
    <name evidence="7" type="ORF">GCM10025791_49500</name>
</gene>
<name>A0AAV3UBJ0_9ALTE</name>
<keyword evidence="8" id="KW-1185">Reference proteome</keyword>
<dbReference type="SUPFAM" id="SSF55729">
    <property type="entry name" value="Acyl-CoA N-acyltransferases (Nat)"/>
    <property type="match status" value="1"/>
</dbReference>
<organism evidence="7 8">
    <name type="scientific">Halioxenophilus aromaticivorans</name>
    <dbReference type="NCBI Taxonomy" id="1306992"/>
    <lineage>
        <taxon>Bacteria</taxon>
        <taxon>Pseudomonadati</taxon>
        <taxon>Pseudomonadota</taxon>
        <taxon>Gammaproteobacteria</taxon>
        <taxon>Alteromonadales</taxon>
        <taxon>Alteromonadaceae</taxon>
        <taxon>Halioxenophilus</taxon>
    </lineage>
</organism>
<dbReference type="InterPro" id="IPR017138">
    <property type="entry name" value="Asp_Glu_LeuTrfase"/>
</dbReference>
<comment type="catalytic activity">
    <reaction evidence="4">
        <text>N-terminal L-aspartyl-[protein] + L-leucyl-tRNA(Leu) = N-terminal L-leucyl-L-aspartyl-[protein] + tRNA(Leu) + H(+)</text>
        <dbReference type="Rhea" id="RHEA:50420"/>
        <dbReference type="Rhea" id="RHEA-COMP:9613"/>
        <dbReference type="Rhea" id="RHEA-COMP:9622"/>
        <dbReference type="Rhea" id="RHEA-COMP:12669"/>
        <dbReference type="Rhea" id="RHEA-COMP:12674"/>
        <dbReference type="ChEBI" id="CHEBI:15378"/>
        <dbReference type="ChEBI" id="CHEBI:64720"/>
        <dbReference type="ChEBI" id="CHEBI:78442"/>
        <dbReference type="ChEBI" id="CHEBI:78494"/>
        <dbReference type="ChEBI" id="CHEBI:133042"/>
        <dbReference type="EC" id="2.3.2.29"/>
    </reaction>
</comment>
<dbReference type="NCBIfam" id="NF002342">
    <property type="entry name" value="PRK01305.1-3"/>
    <property type="match status" value="1"/>
</dbReference>
<keyword evidence="2 4" id="KW-0808">Transferase</keyword>
<dbReference type="PANTHER" id="PTHR21367">
    <property type="entry name" value="ARGININE-TRNA-PROTEIN TRANSFERASE 1"/>
    <property type="match status" value="1"/>
</dbReference>
<dbReference type="GO" id="GO:0005737">
    <property type="term" value="C:cytoplasm"/>
    <property type="evidence" value="ECO:0007669"/>
    <property type="project" value="UniProtKB-SubCell"/>
</dbReference>
<dbReference type="PIRSF" id="PIRSF037208">
    <property type="entry name" value="ATE_pro_prd"/>
    <property type="match status" value="1"/>
</dbReference>
<dbReference type="PANTHER" id="PTHR21367:SF1">
    <property type="entry name" value="ARGINYL-TRNA--PROTEIN TRANSFERASE 1"/>
    <property type="match status" value="1"/>
</dbReference>
<dbReference type="Pfam" id="PF04377">
    <property type="entry name" value="ATE_C"/>
    <property type="match status" value="1"/>
</dbReference>
<sequence>MTTLTDLRLFATHPHACSYLDNQVATTLFVDPDAKIDRTMYSHLSEVGFRRSGQHLYRPDCSACKACIPARIPVAQYSANRQQKRCAKINHDLAIRVIDDISDSEYYELYQNYIIARHQDGDMYPPSRQQYHSFLTSEWGVTRYLEMRLKGKLVAIAVIDLLDNGISAVYTFFDPDHEKRSLGTFAIMAQIDIASQYGLKYVYLGYWIKDCRKMAYKTKFRPLELYRDGNWIINSKTTP</sequence>
<comment type="similarity">
    <text evidence="4">Belongs to the R-transferase family. Bpt subfamily.</text>
</comment>
<dbReference type="EC" id="2.3.2.29" evidence="4"/>
<evidence type="ECO:0000256" key="2">
    <source>
        <dbReference type="ARBA" id="ARBA00022679"/>
    </source>
</evidence>
<dbReference type="HAMAP" id="MF_00689">
    <property type="entry name" value="Bpt"/>
    <property type="match status" value="1"/>
</dbReference>
<dbReference type="InterPro" id="IPR007472">
    <property type="entry name" value="N-end_Aminoacyl_Trfase_C"/>
</dbReference>
<evidence type="ECO:0000313" key="7">
    <source>
        <dbReference type="EMBL" id="GAA4961973.1"/>
    </source>
</evidence>
<dbReference type="GO" id="GO:0004057">
    <property type="term" value="F:arginyl-tRNA--protein transferase activity"/>
    <property type="evidence" value="ECO:0007669"/>
    <property type="project" value="InterPro"/>
</dbReference>
<protein>
    <recommendedName>
        <fullName evidence="4">Aspartate/glutamate leucyltransferase</fullName>
        <ecNumber evidence="4">2.3.2.29</ecNumber>
    </recommendedName>
</protein>
<dbReference type="InterPro" id="IPR007471">
    <property type="entry name" value="N-end_Aminoacyl_Trfase_N"/>
</dbReference>